<comment type="caution">
    <text evidence="1">The sequence shown here is derived from an EMBL/GenBank/DDBJ whole genome shotgun (WGS) entry which is preliminary data.</text>
</comment>
<name>A0A176VPU0_MARPO</name>
<organism evidence="1 2">
    <name type="scientific">Marchantia polymorpha subsp. ruderalis</name>
    <dbReference type="NCBI Taxonomy" id="1480154"/>
    <lineage>
        <taxon>Eukaryota</taxon>
        <taxon>Viridiplantae</taxon>
        <taxon>Streptophyta</taxon>
        <taxon>Embryophyta</taxon>
        <taxon>Marchantiophyta</taxon>
        <taxon>Marchantiopsida</taxon>
        <taxon>Marchantiidae</taxon>
        <taxon>Marchantiales</taxon>
        <taxon>Marchantiaceae</taxon>
        <taxon>Marchantia</taxon>
    </lineage>
</organism>
<protein>
    <submittedName>
        <fullName evidence="1">Uncharacterized protein</fullName>
    </submittedName>
</protein>
<dbReference type="Proteomes" id="UP000077202">
    <property type="component" value="Unassembled WGS sequence"/>
</dbReference>
<accession>A0A176VPU0</accession>
<evidence type="ECO:0000313" key="2">
    <source>
        <dbReference type="Proteomes" id="UP000077202"/>
    </source>
</evidence>
<sequence length="370" mass="41775">MTSSKRSCIGFLPSHALQYVLKITERHAQTKAVIGVACQLCITFGMESGDVGDIAVNKKQRQRQKTEKVKTWTGPHFRVDLYLKHHNTGHLIKWAEYKAATDADKKKFFDNVLPYVNTMFSHFGNAAEKATILVKVAIVDVIIADMFFNSKDHWGSSNSVPYPCSRSRQVRSRQARNFLMSQHDEEIVRLLSGLAAECKVEHEVLFDEGDLAREVSGQWSITHTAVDGFLRDQGSYVAQALENMDGATVLMIKQNVGQLIIGMINFFSKIKTMRQGDNTTRIEDAPEVLPHQLVKLRGRDFSPIIQKLVDRLNAHWSAEHVAQIEDDKRKMRTAYLKGGGFATVLDACDHKTTFEAGWKLVGQRFEALHD</sequence>
<dbReference type="PANTHER" id="PTHR37067">
    <property type="entry name" value="PX DOMAIN-CONTAINING PROTEIN"/>
    <property type="match status" value="1"/>
</dbReference>
<proteinExistence type="predicted"/>
<gene>
    <name evidence="1" type="ORF">AXG93_2381s1290</name>
</gene>
<evidence type="ECO:0000313" key="1">
    <source>
        <dbReference type="EMBL" id="OAE22433.1"/>
    </source>
</evidence>
<dbReference type="EMBL" id="LVLJ01003206">
    <property type="protein sequence ID" value="OAE22433.1"/>
    <property type="molecule type" value="Genomic_DNA"/>
</dbReference>
<keyword evidence="2" id="KW-1185">Reference proteome</keyword>
<dbReference type="PANTHER" id="PTHR37067:SF3">
    <property type="entry name" value="PX DOMAIN-CONTAINING PROTEIN"/>
    <property type="match status" value="1"/>
</dbReference>
<reference evidence="1" key="1">
    <citation type="submission" date="2016-03" db="EMBL/GenBank/DDBJ databases">
        <title>Mechanisms controlling the formation of the plant cell surface in tip-growing cells are functionally conserved among land plants.</title>
        <authorList>
            <person name="Honkanen S."/>
            <person name="Jones V.A."/>
            <person name="Morieri G."/>
            <person name="Champion C."/>
            <person name="Hetherington A.J."/>
            <person name="Kelly S."/>
            <person name="Saint-Marcoux D."/>
            <person name="Proust H."/>
            <person name="Prescott H."/>
            <person name="Dolan L."/>
        </authorList>
    </citation>
    <scope>NUCLEOTIDE SEQUENCE [LARGE SCALE GENOMIC DNA]</scope>
    <source>
        <tissue evidence="1">Whole gametophyte</tissue>
    </source>
</reference>
<dbReference type="AlphaFoldDB" id="A0A176VPU0"/>